<organism evidence="2 3">
    <name type="scientific">Mycena rosella</name>
    <name type="common">Pink bonnet</name>
    <name type="synonym">Agaricus rosellus</name>
    <dbReference type="NCBI Taxonomy" id="1033263"/>
    <lineage>
        <taxon>Eukaryota</taxon>
        <taxon>Fungi</taxon>
        <taxon>Dikarya</taxon>
        <taxon>Basidiomycota</taxon>
        <taxon>Agaricomycotina</taxon>
        <taxon>Agaricomycetes</taxon>
        <taxon>Agaricomycetidae</taxon>
        <taxon>Agaricales</taxon>
        <taxon>Marasmiineae</taxon>
        <taxon>Mycenaceae</taxon>
        <taxon>Mycena</taxon>
    </lineage>
</organism>
<name>A0AAD7CYP3_MYCRO</name>
<dbReference type="Proteomes" id="UP001221757">
    <property type="component" value="Unassembled WGS sequence"/>
</dbReference>
<keyword evidence="3" id="KW-1185">Reference proteome</keyword>
<reference evidence="2" key="1">
    <citation type="submission" date="2023-03" db="EMBL/GenBank/DDBJ databases">
        <title>Massive genome expansion in bonnet fungi (Mycena s.s.) driven by repeated elements and novel gene families across ecological guilds.</title>
        <authorList>
            <consortium name="Lawrence Berkeley National Laboratory"/>
            <person name="Harder C.B."/>
            <person name="Miyauchi S."/>
            <person name="Viragh M."/>
            <person name="Kuo A."/>
            <person name="Thoen E."/>
            <person name="Andreopoulos B."/>
            <person name="Lu D."/>
            <person name="Skrede I."/>
            <person name="Drula E."/>
            <person name="Henrissat B."/>
            <person name="Morin E."/>
            <person name="Kohler A."/>
            <person name="Barry K."/>
            <person name="LaButti K."/>
            <person name="Morin E."/>
            <person name="Salamov A."/>
            <person name="Lipzen A."/>
            <person name="Mereny Z."/>
            <person name="Hegedus B."/>
            <person name="Baldrian P."/>
            <person name="Stursova M."/>
            <person name="Weitz H."/>
            <person name="Taylor A."/>
            <person name="Grigoriev I.V."/>
            <person name="Nagy L.G."/>
            <person name="Martin F."/>
            <person name="Kauserud H."/>
        </authorList>
    </citation>
    <scope>NUCLEOTIDE SEQUENCE</scope>
    <source>
        <strain evidence="2">CBHHK067</strain>
    </source>
</reference>
<accession>A0AAD7CYP3</accession>
<comment type="caution">
    <text evidence="2">The sequence shown here is derived from an EMBL/GenBank/DDBJ whole genome shotgun (WGS) entry which is preliminary data.</text>
</comment>
<feature type="region of interest" description="Disordered" evidence="1">
    <location>
        <begin position="109"/>
        <end position="130"/>
    </location>
</feature>
<proteinExistence type="predicted"/>
<dbReference type="AlphaFoldDB" id="A0AAD7CYP3"/>
<evidence type="ECO:0000313" key="3">
    <source>
        <dbReference type="Proteomes" id="UP001221757"/>
    </source>
</evidence>
<evidence type="ECO:0000313" key="2">
    <source>
        <dbReference type="EMBL" id="KAJ7669712.1"/>
    </source>
</evidence>
<sequence length="130" mass="14605">MSSGKRKRNKTSCFLTPEHYESTEVKARVSECINFIDAARQKALPEDQRKEFRNTLSKIINWTPFVDDKKMDEVLAAVSKVDKGELLSAGDLVVLKTAAAFVPDLSMSADEEDRWMEEEAARRAGPPSRA</sequence>
<evidence type="ECO:0000256" key="1">
    <source>
        <dbReference type="SAM" id="MobiDB-lite"/>
    </source>
</evidence>
<gene>
    <name evidence="2" type="ORF">B0H17DRAFT_206408</name>
</gene>
<protein>
    <submittedName>
        <fullName evidence="2">Uncharacterized protein</fullName>
    </submittedName>
</protein>
<dbReference type="EMBL" id="JARKIE010000185">
    <property type="protein sequence ID" value="KAJ7669712.1"/>
    <property type="molecule type" value="Genomic_DNA"/>
</dbReference>